<keyword evidence="5" id="KW-0631">Potassium channel</keyword>
<dbReference type="InterPro" id="IPR028325">
    <property type="entry name" value="VG_K_chnl"/>
</dbReference>
<evidence type="ECO:0000256" key="11">
    <source>
        <dbReference type="ARBA" id="ARBA00023303"/>
    </source>
</evidence>
<feature type="transmembrane region" description="Helical" evidence="13">
    <location>
        <begin position="148"/>
        <end position="170"/>
    </location>
</feature>
<evidence type="ECO:0000256" key="6">
    <source>
        <dbReference type="ARBA" id="ARBA00022882"/>
    </source>
</evidence>
<comment type="subcellular location">
    <subcellularLocation>
        <location evidence="1">Membrane</location>
        <topology evidence="1">Multi-pass membrane protein</topology>
    </subcellularLocation>
</comment>
<sequence length="289" mass="32394">MRVVRSSERDFTGSNDPYIQDTVITGRFMKEHITPFQLLILVLSFYVLGSLVADLFFALPPEVSQLLGYLDNGVCVFFFIDFCLRFRAAPNKWHFMRWGWLDLLACIPAAGFQGAKLVRVVQILRILRAIKSLAMIWRLLFRNRAEGIVASAATATLLLVAFGAITMLMVEAPNPESSINTAEEALWWAFVTVTTVGYGDFYPVTTLGRIVAVMLMIGGVGLFGSFAAYIGSLVLTDKDEQDAHEQNTDREMMRALMAKVDELHEEVRTLRQELHATRAAEIPHPTKDS</sequence>
<evidence type="ECO:0000256" key="9">
    <source>
        <dbReference type="ARBA" id="ARBA00023065"/>
    </source>
</evidence>
<keyword evidence="4 13" id="KW-0812">Transmembrane</keyword>
<evidence type="ECO:0000256" key="2">
    <source>
        <dbReference type="ARBA" id="ARBA00022448"/>
    </source>
</evidence>
<evidence type="ECO:0000256" key="5">
    <source>
        <dbReference type="ARBA" id="ARBA00022826"/>
    </source>
</evidence>
<protein>
    <submittedName>
        <fullName evidence="15">Ion transporter</fullName>
    </submittedName>
</protein>
<feature type="transmembrane region" description="Helical" evidence="13">
    <location>
        <begin position="185"/>
        <end position="203"/>
    </location>
</feature>
<evidence type="ECO:0000313" key="15">
    <source>
        <dbReference type="EMBL" id="SPZ12397.1"/>
    </source>
</evidence>
<evidence type="ECO:0000256" key="4">
    <source>
        <dbReference type="ARBA" id="ARBA00022692"/>
    </source>
</evidence>
<feature type="transmembrane region" description="Helical" evidence="13">
    <location>
        <begin position="210"/>
        <end position="230"/>
    </location>
</feature>
<gene>
    <name evidence="15" type="primary">kcsA</name>
    <name evidence="15" type="ORF">NCTC11842_04438</name>
</gene>
<feature type="domain" description="Ion transport" evidence="14">
    <location>
        <begin position="35"/>
        <end position="234"/>
    </location>
</feature>
<reference evidence="15 16" key="1">
    <citation type="submission" date="2018-06" db="EMBL/GenBank/DDBJ databases">
        <authorList>
            <consortium name="Pathogen Informatics"/>
            <person name="Doyle S."/>
        </authorList>
    </citation>
    <scope>NUCLEOTIDE SEQUENCE [LARGE SCALE GENOMIC DNA]</scope>
    <source>
        <strain evidence="15 16">NCTC11842</strain>
    </source>
</reference>
<feature type="coiled-coil region" evidence="12">
    <location>
        <begin position="253"/>
        <end position="280"/>
    </location>
</feature>
<keyword evidence="8 13" id="KW-1133">Transmembrane helix</keyword>
<dbReference type="Gene3D" id="1.20.5.110">
    <property type="match status" value="1"/>
</dbReference>
<dbReference type="Proteomes" id="UP000250443">
    <property type="component" value="Unassembled WGS sequence"/>
</dbReference>
<dbReference type="PANTHER" id="PTHR11537">
    <property type="entry name" value="VOLTAGE-GATED POTASSIUM CHANNEL"/>
    <property type="match status" value="1"/>
</dbReference>
<dbReference type="Gene3D" id="1.10.287.70">
    <property type="match status" value="1"/>
</dbReference>
<dbReference type="GO" id="GO:0001508">
    <property type="term" value="P:action potential"/>
    <property type="evidence" value="ECO:0007669"/>
    <property type="project" value="TreeGrafter"/>
</dbReference>
<dbReference type="GO" id="GO:0005249">
    <property type="term" value="F:voltage-gated potassium channel activity"/>
    <property type="evidence" value="ECO:0007669"/>
    <property type="project" value="InterPro"/>
</dbReference>
<dbReference type="PRINTS" id="PR00169">
    <property type="entry name" value="KCHANNEL"/>
</dbReference>
<dbReference type="InterPro" id="IPR005821">
    <property type="entry name" value="Ion_trans_dom"/>
</dbReference>
<dbReference type="EMBL" id="UAUF01000014">
    <property type="protein sequence ID" value="SPZ12397.1"/>
    <property type="molecule type" value="Genomic_DNA"/>
</dbReference>
<dbReference type="InterPro" id="IPR027359">
    <property type="entry name" value="Volt_channel_dom_sf"/>
</dbReference>
<keyword evidence="2" id="KW-0813">Transport</keyword>
<evidence type="ECO:0000256" key="12">
    <source>
        <dbReference type="SAM" id="Coils"/>
    </source>
</evidence>
<feature type="transmembrane region" description="Helical" evidence="13">
    <location>
        <begin position="38"/>
        <end position="60"/>
    </location>
</feature>
<keyword evidence="10 13" id="KW-0472">Membrane</keyword>
<evidence type="ECO:0000256" key="13">
    <source>
        <dbReference type="SAM" id="Phobius"/>
    </source>
</evidence>
<keyword evidence="9" id="KW-0406">Ion transport</keyword>
<organism evidence="15 16">
    <name type="scientific">Pseudomonas luteola</name>
    <dbReference type="NCBI Taxonomy" id="47886"/>
    <lineage>
        <taxon>Bacteria</taxon>
        <taxon>Pseudomonadati</taxon>
        <taxon>Pseudomonadota</taxon>
        <taxon>Gammaproteobacteria</taxon>
        <taxon>Pseudomonadales</taxon>
        <taxon>Pseudomonadaceae</taxon>
        <taxon>Pseudomonas</taxon>
    </lineage>
</organism>
<keyword evidence="6" id="KW-0851">Voltage-gated channel</keyword>
<evidence type="ECO:0000256" key="8">
    <source>
        <dbReference type="ARBA" id="ARBA00022989"/>
    </source>
</evidence>
<dbReference type="AlphaFoldDB" id="A0A2X2CVV9"/>
<proteinExistence type="predicted"/>
<keyword evidence="7" id="KW-0630">Potassium</keyword>
<accession>A0A2X2CVV9</accession>
<keyword evidence="12" id="KW-0175">Coiled coil</keyword>
<keyword evidence="11" id="KW-0407">Ion channel</keyword>
<dbReference type="Gene3D" id="1.20.120.350">
    <property type="entry name" value="Voltage-gated potassium channels. Chain C"/>
    <property type="match status" value="1"/>
</dbReference>
<keyword evidence="3" id="KW-0633">Potassium transport</keyword>
<dbReference type="GO" id="GO:0008076">
    <property type="term" value="C:voltage-gated potassium channel complex"/>
    <property type="evidence" value="ECO:0007669"/>
    <property type="project" value="InterPro"/>
</dbReference>
<dbReference type="Pfam" id="PF00520">
    <property type="entry name" value="Ion_trans"/>
    <property type="match status" value="1"/>
</dbReference>
<evidence type="ECO:0000313" key="16">
    <source>
        <dbReference type="Proteomes" id="UP000250443"/>
    </source>
</evidence>
<evidence type="ECO:0000259" key="14">
    <source>
        <dbReference type="Pfam" id="PF00520"/>
    </source>
</evidence>
<name>A0A2X2CVV9_PSELU</name>
<evidence type="ECO:0000256" key="3">
    <source>
        <dbReference type="ARBA" id="ARBA00022538"/>
    </source>
</evidence>
<evidence type="ECO:0000256" key="7">
    <source>
        <dbReference type="ARBA" id="ARBA00022958"/>
    </source>
</evidence>
<dbReference type="PANTHER" id="PTHR11537:SF254">
    <property type="entry name" value="POTASSIUM VOLTAGE-GATED CHANNEL PROTEIN SHAB"/>
    <property type="match status" value="1"/>
</dbReference>
<feature type="transmembrane region" description="Helical" evidence="13">
    <location>
        <begin position="66"/>
        <end position="86"/>
    </location>
</feature>
<evidence type="ECO:0000256" key="10">
    <source>
        <dbReference type="ARBA" id="ARBA00023136"/>
    </source>
</evidence>
<evidence type="ECO:0000256" key="1">
    <source>
        <dbReference type="ARBA" id="ARBA00004141"/>
    </source>
</evidence>
<dbReference type="SUPFAM" id="SSF81324">
    <property type="entry name" value="Voltage-gated potassium channels"/>
    <property type="match status" value="1"/>
</dbReference>